<dbReference type="Proteomes" id="UP000754563">
    <property type="component" value="Unassembled WGS sequence"/>
</dbReference>
<evidence type="ECO:0000313" key="2">
    <source>
        <dbReference type="Proteomes" id="UP000754563"/>
    </source>
</evidence>
<name>A0A955L7Z0_9BACT</name>
<dbReference type="AlphaFoldDB" id="A0A955L7Z0"/>
<organism evidence="1 2">
    <name type="scientific">Candidatus Dojkabacteria bacterium</name>
    <dbReference type="NCBI Taxonomy" id="2099670"/>
    <lineage>
        <taxon>Bacteria</taxon>
        <taxon>Candidatus Dojkabacteria</taxon>
    </lineage>
</organism>
<evidence type="ECO:0000313" key="1">
    <source>
        <dbReference type="EMBL" id="MCA9385276.1"/>
    </source>
</evidence>
<comment type="caution">
    <text evidence="1">The sequence shown here is derived from an EMBL/GenBank/DDBJ whole genome shotgun (WGS) entry which is preliminary data.</text>
</comment>
<sequence>MISTGDLLEDMHRNPIPAFQRNPLLVGVMMQAYRLQLDPQTIKFINPDQSPDRSFEYGHSEISWRAVYDVAHWVSELVDDAIDSVGQFGYIGDDGLDRSVINKTYMHHLSSVVNIMIPAMYGNRSRALNEKEMYALSGLIADVSPTEPAVVFDLLDFKSAADILKEKESRRLGALAAFVGGVAVYKFIEKLESQEDEERNYKLPDEVKEYAYNLWSSLYYGHLSPNEIVGQVQKYIERNVEGDFEAMIVSKTEKDKAKLASELDKLKMVSLTAENEYQEGCFDDILTVLGDGRLVYLLLAGYLKGIGKVSNDYNSVFDDNANLKFFYSNAQEVGDRSPLLVKDSVAGKTGKMRLWRIQGIKMVIDKVMTFKAVEDGGLASFILELEQELYTAMEQELDNDTTLINASRIKGVQDFRSFCVKMGWIKTRV</sequence>
<gene>
    <name evidence="1" type="ORF">KC717_01370</name>
</gene>
<proteinExistence type="predicted"/>
<accession>A0A955L7Z0</accession>
<reference evidence="1" key="1">
    <citation type="submission" date="2020-04" db="EMBL/GenBank/DDBJ databases">
        <authorList>
            <person name="Zhang T."/>
        </authorList>
    </citation>
    <scope>NUCLEOTIDE SEQUENCE</scope>
    <source>
        <strain evidence="1">HKST-UBA11</strain>
    </source>
</reference>
<reference evidence="1" key="2">
    <citation type="journal article" date="2021" name="Microbiome">
        <title>Successional dynamics and alternative stable states in a saline activated sludge microbial community over 9 years.</title>
        <authorList>
            <person name="Wang Y."/>
            <person name="Ye J."/>
            <person name="Ju F."/>
            <person name="Liu L."/>
            <person name="Boyd J.A."/>
            <person name="Deng Y."/>
            <person name="Parks D.H."/>
            <person name="Jiang X."/>
            <person name="Yin X."/>
            <person name="Woodcroft B.J."/>
            <person name="Tyson G.W."/>
            <person name="Hugenholtz P."/>
            <person name="Polz M.F."/>
            <person name="Zhang T."/>
        </authorList>
    </citation>
    <scope>NUCLEOTIDE SEQUENCE</scope>
    <source>
        <strain evidence="1">HKST-UBA11</strain>
    </source>
</reference>
<dbReference type="EMBL" id="JAGQLH010000011">
    <property type="protein sequence ID" value="MCA9385276.1"/>
    <property type="molecule type" value="Genomic_DNA"/>
</dbReference>
<protein>
    <submittedName>
        <fullName evidence="1">Uncharacterized protein</fullName>
    </submittedName>
</protein>